<protein>
    <submittedName>
        <fullName evidence="1">Uncharacterized protein</fullName>
    </submittedName>
</protein>
<organism evidence="1 2">
    <name type="scientific">Allacma fusca</name>
    <dbReference type="NCBI Taxonomy" id="39272"/>
    <lineage>
        <taxon>Eukaryota</taxon>
        <taxon>Metazoa</taxon>
        <taxon>Ecdysozoa</taxon>
        <taxon>Arthropoda</taxon>
        <taxon>Hexapoda</taxon>
        <taxon>Collembola</taxon>
        <taxon>Symphypleona</taxon>
        <taxon>Sminthuridae</taxon>
        <taxon>Allacma</taxon>
    </lineage>
</organism>
<gene>
    <name evidence="1" type="ORF">AFUS01_LOCUS32372</name>
</gene>
<name>A0A8J2KWL5_9HEXA</name>
<keyword evidence="2" id="KW-1185">Reference proteome</keyword>
<feature type="non-terminal residue" evidence="1">
    <location>
        <position position="1"/>
    </location>
</feature>
<reference evidence="1" key="1">
    <citation type="submission" date="2021-06" db="EMBL/GenBank/DDBJ databases">
        <authorList>
            <person name="Hodson N. C."/>
            <person name="Mongue J. A."/>
            <person name="Jaron S. K."/>
        </authorList>
    </citation>
    <scope>NUCLEOTIDE SEQUENCE</scope>
</reference>
<accession>A0A8J2KWL5</accession>
<dbReference type="Proteomes" id="UP000708208">
    <property type="component" value="Unassembled WGS sequence"/>
</dbReference>
<evidence type="ECO:0000313" key="2">
    <source>
        <dbReference type="Proteomes" id="UP000708208"/>
    </source>
</evidence>
<proteinExistence type="predicted"/>
<dbReference type="EMBL" id="CAJVCH010525257">
    <property type="protein sequence ID" value="CAG7822081.1"/>
    <property type="molecule type" value="Genomic_DNA"/>
</dbReference>
<evidence type="ECO:0000313" key="1">
    <source>
        <dbReference type="EMBL" id="CAG7822081.1"/>
    </source>
</evidence>
<sequence length="86" mass="9347">GVQQLAQPLKEDFTAETGLSTLRFPNDSSATPDNGTMWAGNYTCVAANFLGRTSKFHIVTFTNATDGSDIMRRTLYPTTTDTTLVP</sequence>
<dbReference type="AlphaFoldDB" id="A0A8J2KWL5"/>
<comment type="caution">
    <text evidence="1">The sequence shown here is derived from an EMBL/GenBank/DDBJ whole genome shotgun (WGS) entry which is preliminary data.</text>
</comment>